<organism evidence="8 9">
    <name type="scientific">Blastochloris viridis</name>
    <name type="common">Rhodopseudomonas viridis</name>
    <dbReference type="NCBI Taxonomy" id="1079"/>
    <lineage>
        <taxon>Bacteria</taxon>
        <taxon>Pseudomonadati</taxon>
        <taxon>Pseudomonadota</taxon>
        <taxon>Alphaproteobacteria</taxon>
        <taxon>Hyphomicrobiales</taxon>
        <taxon>Blastochloridaceae</taxon>
        <taxon>Blastochloris</taxon>
    </lineage>
</organism>
<dbReference type="CDD" id="cd02440">
    <property type="entry name" value="AdoMet_MTases"/>
    <property type="match status" value="1"/>
</dbReference>
<dbReference type="GO" id="GO:0005737">
    <property type="term" value="C:cytoplasm"/>
    <property type="evidence" value="ECO:0007669"/>
    <property type="project" value="UniProtKB-SubCell"/>
</dbReference>
<keyword evidence="4 7" id="KW-0489">Methyltransferase</keyword>
<dbReference type="Gene3D" id="3.40.50.150">
    <property type="entry name" value="Vaccinia Virus protein VP39"/>
    <property type="match status" value="1"/>
</dbReference>
<sequence length="212" mass="22803">MRRLLETVKAQGVTDEKVLSVLGSVPRELFVSKALATDAYDDACLPIGELQTISMPSVVARMTAALELTGTEKVLEIGTGCGYQTILLSKLCRRVYTVERHKSLSESAVKRLHDFGITNFTPLVGDGTLGWPAQAPFDRIIVTAAGPWVPAPLVEQLAVGGILVIPVGPQETSQKLMKIRKISATETTEENLGPVAFVPLVGQQGLPQTRRA</sequence>
<evidence type="ECO:0000256" key="3">
    <source>
        <dbReference type="ARBA" id="ARBA00022490"/>
    </source>
</evidence>
<evidence type="ECO:0000256" key="5">
    <source>
        <dbReference type="ARBA" id="ARBA00022679"/>
    </source>
</evidence>
<dbReference type="NCBIfam" id="TIGR00080">
    <property type="entry name" value="pimt"/>
    <property type="match status" value="1"/>
</dbReference>
<protein>
    <recommendedName>
        <fullName evidence="7">Protein-L-isoaspartate O-methyltransferase</fullName>
        <ecNumber evidence="7">2.1.1.77</ecNumber>
    </recommendedName>
    <alternativeName>
        <fullName evidence="7">L-isoaspartyl protein carboxyl methyltransferase</fullName>
    </alternativeName>
    <alternativeName>
        <fullName evidence="7">Protein L-isoaspartyl methyltransferase</fullName>
    </alternativeName>
    <alternativeName>
        <fullName evidence="7">Protein-beta-aspartate methyltransferase</fullName>
        <shortName evidence="7">PIMT</shortName>
    </alternativeName>
</protein>
<reference evidence="8 9" key="1">
    <citation type="journal article" date="2017" name="Nat. Commun.">
        <title>In situ click chemistry generation of cyclooxygenase-2 inhibitors.</title>
        <authorList>
            <person name="Bhardwaj A."/>
            <person name="Kaur J."/>
            <person name="Wuest M."/>
            <person name="Wuest F."/>
        </authorList>
    </citation>
    <scope>NUCLEOTIDE SEQUENCE [LARGE SCALE GENOMIC DNA]</scope>
    <source>
        <strain evidence="8">S2_018_000_R2_106</strain>
    </source>
</reference>
<evidence type="ECO:0000256" key="4">
    <source>
        <dbReference type="ARBA" id="ARBA00022603"/>
    </source>
</evidence>
<evidence type="ECO:0000256" key="7">
    <source>
        <dbReference type="HAMAP-Rule" id="MF_00090"/>
    </source>
</evidence>
<dbReference type="HAMAP" id="MF_00090">
    <property type="entry name" value="PIMT"/>
    <property type="match status" value="1"/>
</dbReference>
<dbReference type="InterPro" id="IPR029063">
    <property type="entry name" value="SAM-dependent_MTases_sf"/>
</dbReference>
<evidence type="ECO:0000256" key="6">
    <source>
        <dbReference type="ARBA" id="ARBA00022691"/>
    </source>
</evidence>
<dbReference type="PROSITE" id="PS01279">
    <property type="entry name" value="PCMT"/>
    <property type="match status" value="1"/>
</dbReference>
<dbReference type="AlphaFoldDB" id="A0A6N4REJ0"/>
<proteinExistence type="inferred from homology"/>
<accession>A0A6N4REJ0</accession>
<dbReference type="InterPro" id="IPR000682">
    <property type="entry name" value="PCMT"/>
</dbReference>
<dbReference type="PANTHER" id="PTHR11579:SF0">
    <property type="entry name" value="PROTEIN-L-ISOASPARTATE(D-ASPARTATE) O-METHYLTRANSFERASE"/>
    <property type="match status" value="1"/>
</dbReference>
<dbReference type="GO" id="GO:0032259">
    <property type="term" value="P:methylation"/>
    <property type="evidence" value="ECO:0007669"/>
    <property type="project" value="UniProtKB-KW"/>
</dbReference>
<keyword evidence="5 7" id="KW-0808">Transferase</keyword>
<comment type="caution">
    <text evidence="8">The sequence shown here is derived from an EMBL/GenBank/DDBJ whole genome shotgun (WGS) entry which is preliminary data.</text>
</comment>
<feature type="active site" evidence="7">
    <location>
        <position position="54"/>
    </location>
</feature>
<comment type="subcellular location">
    <subcellularLocation>
        <location evidence="1 7">Cytoplasm</location>
    </subcellularLocation>
</comment>
<dbReference type="GO" id="GO:0030091">
    <property type="term" value="P:protein repair"/>
    <property type="evidence" value="ECO:0007669"/>
    <property type="project" value="UniProtKB-UniRule"/>
</dbReference>
<comment type="similarity">
    <text evidence="2 7">Belongs to the methyltransferase superfamily. L-isoaspartyl/D-aspartyl protein methyltransferase family.</text>
</comment>
<evidence type="ECO:0000313" key="8">
    <source>
        <dbReference type="EMBL" id="TKW62097.1"/>
    </source>
</evidence>
<dbReference type="SUPFAM" id="SSF53335">
    <property type="entry name" value="S-adenosyl-L-methionine-dependent methyltransferases"/>
    <property type="match status" value="1"/>
</dbReference>
<evidence type="ECO:0000256" key="2">
    <source>
        <dbReference type="ARBA" id="ARBA00005369"/>
    </source>
</evidence>
<keyword evidence="3 7" id="KW-0963">Cytoplasm</keyword>
<dbReference type="FunFam" id="3.40.50.150:FF:000010">
    <property type="entry name" value="Protein-L-isoaspartate O-methyltransferase"/>
    <property type="match status" value="1"/>
</dbReference>
<dbReference type="EC" id="2.1.1.77" evidence="7"/>
<dbReference type="EMBL" id="VAFM01000001">
    <property type="protein sequence ID" value="TKW62097.1"/>
    <property type="molecule type" value="Genomic_DNA"/>
</dbReference>
<dbReference type="Pfam" id="PF01135">
    <property type="entry name" value="PCMT"/>
    <property type="match status" value="1"/>
</dbReference>
<name>A0A6N4REJ0_BLAVI</name>
<gene>
    <name evidence="7" type="primary">pcm</name>
    <name evidence="8" type="ORF">DI628_02955</name>
</gene>
<keyword evidence="6 7" id="KW-0949">S-adenosyl-L-methionine</keyword>
<dbReference type="PANTHER" id="PTHR11579">
    <property type="entry name" value="PROTEIN-L-ISOASPARTATE O-METHYLTRANSFERASE"/>
    <property type="match status" value="1"/>
</dbReference>
<dbReference type="GO" id="GO:0004719">
    <property type="term" value="F:protein-L-isoaspartate (D-aspartate) O-methyltransferase activity"/>
    <property type="evidence" value="ECO:0007669"/>
    <property type="project" value="UniProtKB-UniRule"/>
</dbReference>
<dbReference type="Proteomes" id="UP000320948">
    <property type="component" value="Unassembled WGS sequence"/>
</dbReference>
<dbReference type="NCBIfam" id="NF001453">
    <property type="entry name" value="PRK00312.1"/>
    <property type="match status" value="1"/>
</dbReference>
<evidence type="ECO:0000313" key="9">
    <source>
        <dbReference type="Proteomes" id="UP000320948"/>
    </source>
</evidence>
<comment type="function">
    <text evidence="7">Catalyzes the methyl esterification of L-isoaspartyl residues in peptides and proteins that result from spontaneous decomposition of normal L-aspartyl and L-asparaginyl residues. It plays a role in the repair and/or degradation of damaged proteins.</text>
</comment>
<comment type="catalytic activity">
    <reaction evidence="7">
        <text>[protein]-L-isoaspartate + S-adenosyl-L-methionine = [protein]-L-isoaspartate alpha-methyl ester + S-adenosyl-L-homocysteine</text>
        <dbReference type="Rhea" id="RHEA:12705"/>
        <dbReference type="Rhea" id="RHEA-COMP:12143"/>
        <dbReference type="Rhea" id="RHEA-COMP:12144"/>
        <dbReference type="ChEBI" id="CHEBI:57856"/>
        <dbReference type="ChEBI" id="CHEBI:59789"/>
        <dbReference type="ChEBI" id="CHEBI:90596"/>
        <dbReference type="ChEBI" id="CHEBI:90598"/>
        <dbReference type="EC" id="2.1.1.77"/>
    </reaction>
</comment>
<evidence type="ECO:0000256" key="1">
    <source>
        <dbReference type="ARBA" id="ARBA00004496"/>
    </source>
</evidence>